<sequence length="128" mass="14570">MPNPTAQNAYQSINFKHKLGLFSEHWTPKVIAEMNDYQFKISKLQGEFVWHSHADTDETFIVLDGQLYIDFRDGRVAIGSGEMFVVPKGVEHKPWAEQEVKLLLIEPKGVLNTGDQGGERTAQNDVWI</sequence>
<reference evidence="3" key="1">
    <citation type="submission" date="2016-10" db="EMBL/GenBank/DDBJ databases">
        <authorList>
            <person name="Varghese N."/>
            <person name="Submissions S."/>
        </authorList>
    </citation>
    <scope>NUCLEOTIDE SEQUENCE [LARGE SCALE GENOMIC DNA]</scope>
    <source>
        <strain evidence="3">DSM 9751</strain>
    </source>
</reference>
<evidence type="ECO:0000313" key="2">
    <source>
        <dbReference type="EMBL" id="SEB50630.1"/>
    </source>
</evidence>
<dbReference type="CDD" id="cd02226">
    <property type="entry name" value="cupin_YdbB-like"/>
    <property type="match status" value="1"/>
</dbReference>
<dbReference type="InterPro" id="IPR013096">
    <property type="entry name" value="Cupin_2"/>
</dbReference>
<accession>A0A1H4JWF4</accession>
<protein>
    <submittedName>
        <fullName evidence="2">Mannose-6-phosphate isomerase, cupin superfamily</fullName>
    </submittedName>
</protein>
<keyword evidence="2" id="KW-0413">Isomerase</keyword>
<dbReference type="GO" id="GO:0016853">
    <property type="term" value="F:isomerase activity"/>
    <property type="evidence" value="ECO:0007669"/>
    <property type="project" value="UniProtKB-KW"/>
</dbReference>
<dbReference type="Proteomes" id="UP000198982">
    <property type="component" value="Unassembled WGS sequence"/>
</dbReference>
<keyword evidence="3" id="KW-1185">Reference proteome</keyword>
<dbReference type="Gene3D" id="2.60.120.10">
    <property type="entry name" value="Jelly Rolls"/>
    <property type="match status" value="1"/>
</dbReference>
<dbReference type="InterPro" id="IPR011051">
    <property type="entry name" value="RmlC_Cupin_sf"/>
</dbReference>
<evidence type="ECO:0000259" key="1">
    <source>
        <dbReference type="Pfam" id="PF07883"/>
    </source>
</evidence>
<dbReference type="EMBL" id="FNTJ01000001">
    <property type="protein sequence ID" value="SEB50630.1"/>
    <property type="molecule type" value="Genomic_DNA"/>
</dbReference>
<proteinExistence type="predicted"/>
<dbReference type="PANTHER" id="PTHR36114:SF1">
    <property type="entry name" value="16.7 KDA PROTEIN IN WHIE LOCUS"/>
    <property type="match status" value="1"/>
</dbReference>
<dbReference type="RefSeq" id="WP_092310204.1">
    <property type="nucleotide sequence ID" value="NZ_FNTJ01000001.1"/>
</dbReference>
<name>A0A1H4JWF4_9PSED</name>
<dbReference type="Pfam" id="PF07883">
    <property type="entry name" value="Cupin_2"/>
    <property type="match status" value="1"/>
</dbReference>
<evidence type="ECO:0000313" key="3">
    <source>
        <dbReference type="Proteomes" id="UP000198982"/>
    </source>
</evidence>
<gene>
    <name evidence="2" type="ORF">SAMN05216178_0832</name>
</gene>
<dbReference type="AlphaFoldDB" id="A0A1H4JWF4"/>
<dbReference type="InterPro" id="IPR052044">
    <property type="entry name" value="PKS_Associated_Protein"/>
</dbReference>
<organism evidence="2 3">
    <name type="scientific">Pseudomonas saponiphila</name>
    <dbReference type="NCBI Taxonomy" id="556534"/>
    <lineage>
        <taxon>Bacteria</taxon>
        <taxon>Pseudomonadati</taxon>
        <taxon>Pseudomonadota</taxon>
        <taxon>Gammaproteobacteria</taxon>
        <taxon>Pseudomonadales</taxon>
        <taxon>Pseudomonadaceae</taxon>
        <taxon>Pseudomonas</taxon>
    </lineage>
</organism>
<dbReference type="SUPFAM" id="SSF51182">
    <property type="entry name" value="RmlC-like cupins"/>
    <property type="match status" value="1"/>
</dbReference>
<feature type="domain" description="Cupin type-2" evidence="1">
    <location>
        <begin position="46"/>
        <end position="105"/>
    </location>
</feature>
<dbReference type="InterPro" id="IPR014710">
    <property type="entry name" value="RmlC-like_jellyroll"/>
</dbReference>
<dbReference type="PANTHER" id="PTHR36114">
    <property type="entry name" value="16.7 KDA PROTEIN IN WHIE LOCUS"/>
    <property type="match status" value="1"/>
</dbReference>